<protein>
    <submittedName>
        <fullName evidence="3">DUF3300 domain-containing protein</fullName>
    </submittedName>
</protein>
<dbReference type="InterPro" id="IPR021728">
    <property type="entry name" value="DUF3300"/>
</dbReference>
<dbReference type="Proteomes" id="UP000593765">
    <property type="component" value="Chromosome"/>
</dbReference>
<dbReference type="KEGG" id="hbs:IPV69_25320"/>
<reference evidence="3 4" key="1">
    <citation type="submission" date="2020-10" db="EMBL/GenBank/DDBJ databases">
        <title>Wide distribution of Phycisphaera-like planctomycetes from WD2101 soil group in peatlands and genome analysis of the first cultivated representative.</title>
        <authorList>
            <person name="Dedysh S.N."/>
            <person name="Beletsky A.V."/>
            <person name="Ivanova A."/>
            <person name="Kulichevskaya I.S."/>
            <person name="Suzina N.E."/>
            <person name="Philippov D.A."/>
            <person name="Rakitin A.L."/>
            <person name="Mardanov A.V."/>
            <person name="Ravin N.V."/>
        </authorList>
    </citation>
    <scope>NUCLEOTIDE SEQUENCE [LARGE SCALE GENOMIC DNA]</scope>
    <source>
        <strain evidence="3 4">M1803</strain>
    </source>
</reference>
<keyword evidence="4" id="KW-1185">Reference proteome</keyword>
<evidence type="ECO:0000313" key="4">
    <source>
        <dbReference type="Proteomes" id="UP000593765"/>
    </source>
</evidence>
<feature type="compositionally biased region" description="Low complexity" evidence="1">
    <location>
        <begin position="316"/>
        <end position="330"/>
    </location>
</feature>
<name>A0A7M2WVB8_9BACT</name>
<proteinExistence type="predicted"/>
<accession>A0A7M2WVB8</accession>
<feature type="compositionally biased region" description="Low complexity" evidence="1">
    <location>
        <begin position="393"/>
        <end position="420"/>
    </location>
</feature>
<dbReference type="PANTHER" id="PTHR40269:SF1">
    <property type="entry name" value="OUTER MEMBRANE PROTEIN"/>
    <property type="match status" value="1"/>
</dbReference>
<dbReference type="Pfam" id="PF11737">
    <property type="entry name" value="DUF3300"/>
    <property type="match status" value="1"/>
</dbReference>
<evidence type="ECO:0000256" key="2">
    <source>
        <dbReference type="SAM" id="SignalP"/>
    </source>
</evidence>
<evidence type="ECO:0000256" key="1">
    <source>
        <dbReference type="SAM" id="MobiDB-lite"/>
    </source>
</evidence>
<dbReference type="AlphaFoldDB" id="A0A7M2WVB8"/>
<organism evidence="3 4">
    <name type="scientific">Humisphaera borealis</name>
    <dbReference type="NCBI Taxonomy" id="2807512"/>
    <lineage>
        <taxon>Bacteria</taxon>
        <taxon>Pseudomonadati</taxon>
        <taxon>Planctomycetota</taxon>
        <taxon>Phycisphaerae</taxon>
        <taxon>Tepidisphaerales</taxon>
        <taxon>Tepidisphaeraceae</taxon>
        <taxon>Humisphaera</taxon>
    </lineage>
</organism>
<feature type="compositionally biased region" description="Low complexity" evidence="1">
    <location>
        <begin position="366"/>
        <end position="378"/>
    </location>
</feature>
<dbReference type="EMBL" id="CP063458">
    <property type="protein sequence ID" value="QOV89478.1"/>
    <property type="molecule type" value="Genomic_DNA"/>
</dbReference>
<dbReference type="RefSeq" id="WP_206292519.1">
    <property type="nucleotide sequence ID" value="NZ_CP063458.1"/>
</dbReference>
<sequence>MRLVTCLFALLVLVGPAVVRAQAPAAPASPPAAPTFKPEELEQILAPIALYPDDLLAQTLMAATYPLEVVQAQRWADANKALTGDTLAKELEKQTWDPSVRSLVNFPDVLKMMSEKLDWTVKLGDAFLAQQKDVMDTVQKLRAKAQAAGNLKTTEQQKVTTAPAAAGTTQTIIIQPAQPQVVYVPVYNPTVVYGVWAYPAYPPYYYYPPYYRPSPGISFGVGLAVGVAWGYAWGNCNWGRNDIDIDINRNVNINTNINRNQYKADFNKTNVNVGSNNSSWQHNPTHRQGTPYRDTTSAQKYGRPASPSRDAYRGYSSPSGAGFAPGAGSADRGYQPATPRDVSRPQPAAVDRTGSTFDRSGSTYDRSTPAATRTPSAAEQSGSRGSAFQGVDRGAASTRSQSSRGSSSRGSAASHGGRGR</sequence>
<evidence type="ECO:0000313" key="3">
    <source>
        <dbReference type="EMBL" id="QOV89478.1"/>
    </source>
</evidence>
<feature type="compositionally biased region" description="Polar residues" evidence="1">
    <location>
        <begin position="268"/>
        <end position="299"/>
    </location>
</feature>
<dbReference type="PANTHER" id="PTHR40269">
    <property type="entry name" value="OUTER MEMBRANE PROTEIN-RELATED"/>
    <property type="match status" value="1"/>
</dbReference>
<feature type="region of interest" description="Disordered" evidence="1">
    <location>
        <begin position="268"/>
        <end position="420"/>
    </location>
</feature>
<gene>
    <name evidence="3" type="ORF">IPV69_25320</name>
</gene>
<keyword evidence="2" id="KW-0732">Signal</keyword>
<feature type="signal peptide" evidence="2">
    <location>
        <begin position="1"/>
        <end position="21"/>
    </location>
</feature>
<feature type="compositionally biased region" description="Polar residues" evidence="1">
    <location>
        <begin position="353"/>
        <end position="365"/>
    </location>
</feature>
<feature type="chain" id="PRO_5034465334" evidence="2">
    <location>
        <begin position="22"/>
        <end position="420"/>
    </location>
</feature>